<organism evidence="2 3">
    <name type="scientific">Sclerotinia sclerotiorum (strain ATCC 18683 / 1980 / Ss-1)</name>
    <name type="common">White mold</name>
    <name type="synonym">Whetzelinia sclerotiorum</name>
    <dbReference type="NCBI Taxonomy" id="665079"/>
    <lineage>
        <taxon>Eukaryota</taxon>
        <taxon>Fungi</taxon>
        <taxon>Dikarya</taxon>
        <taxon>Ascomycota</taxon>
        <taxon>Pezizomycotina</taxon>
        <taxon>Leotiomycetes</taxon>
        <taxon>Helotiales</taxon>
        <taxon>Sclerotiniaceae</taxon>
        <taxon>Sclerotinia</taxon>
    </lineage>
</organism>
<accession>A7F2H5</accession>
<dbReference type="EMBL" id="CH476639">
    <property type="protein sequence ID" value="EDN95917.1"/>
    <property type="molecule type" value="Genomic_DNA"/>
</dbReference>
<dbReference type="eggNOG" id="KOG1075">
    <property type="taxonomic scope" value="Eukaryota"/>
</dbReference>
<dbReference type="PROSITE" id="PS50878">
    <property type="entry name" value="RT_POL"/>
    <property type="match status" value="1"/>
</dbReference>
<feature type="domain" description="Reverse transcriptase" evidence="1">
    <location>
        <begin position="247"/>
        <end position="517"/>
    </location>
</feature>
<dbReference type="InterPro" id="IPR036691">
    <property type="entry name" value="Endo/exonu/phosph_ase_sf"/>
</dbReference>
<name>A7F2H5_SCLS1</name>
<dbReference type="AlphaFoldDB" id="A7F2H5"/>
<keyword evidence="3" id="KW-1185">Reference proteome</keyword>
<dbReference type="GeneID" id="5483349"/>
<dbReference type="SUPFAM" id="SSF56219">
    <property type="entry name" value="DNase I-like"/>
    <property type="match status" value="1"/>
</dbReference>
<proteinExistence type="predicted"/>
<dbReference type="InParanoid" id="A7F2H5"/>
<gene>
    <name evidence="2" type="ORF">SS1G_12122</name>
</gene>
<dbReference type="InterPro" id="IPR043502">
    <property type="entry name" value="DNA/RNA_pol_sf"/>
</dbReference>
<dbReference type="PANTHER" id="PTHR33481">
    <property type="entry name" value="REVERSE TRANSCRIPTASE"/>
    <property type="match status" value="1"/>
</dbReference>
<sequence>MINPSVLDLTLATDSVSPYITDWQVLPDLGSDHLSILFEVKGTLSRTTNIAQPARFNTKLADWEKFANTLKSKISISTTLNSSEYLNIATSESNSLDSLLDKSQYIQVLDDAAKEFTQIITYSAETSIPRIKSTKRAKPWWSPELKALRKRLSNAFENAKLYPEDDMFKKIYQSTLFSPPPFTPPPNWESYKQSKKWEWPDLTESELLNACSAKIKGKTPGPDGITQDIIIQAYKAIPKAFFTLFSHLINLGYHPSCWKQATGAILKKPSKPDYSAPKAYRVIALLNCLGKISERILAQRLSYLAETTQLLHYSQMGGRQKKSAIDTAILLTTEIERNSRSKKKTSTLFLDVKGAFDHVSMNKLLDICKNLNLPTSLIAWISSFLKERLLKLSFDGQIETFKPLNTGIPQGSPISPILFLIYIRDLFSANSIKYLSYIDDIALTTFSTSWKKNIISLERATKQIYALGKENAIQFDLAKTELIHFSTSKDTKTASIKLPNEEIIQPSTLVRWLGIWFDPGLSFKQHVTIRATQAKTSFYRMARLANSEKGLSPKAMRQLYMACVTSIADYGSILWWKGQNQFKKILQSLQNLALRKILGVFKTSPIKPMEIEAALCPPEVRLNAGIKQYAFRLLKISPSHPVGFLKTRKSIRLN</sequence>
<dbReference type="Pfam" id="PF00078">
    <property type="entry name" value="RVT_1"/>
    <property type="match status" value="1"/>
</dbReference>
<dbReference type="PANTHER" id="PTHR33481:SF1">
    <property type="entry name" value="ENDONUCLEASE_EXONUCLEASE_PHOSPHATASE DOMAIN-CONTAINING PROTEIN-RELATED"/>
    <property type="match status" value="1"/>
</dbReference>
<dbReference type="Proteomes" id="UP000001312">
    <property type="component" value="Unassembled WGS sequence"/>
</dbReference>
<evidence type="ECO:0000259" key="1">
    <source>
        <dbReference type="PROSITE" id="PS50878"/>
    </source>
</evidence>
<protein>
    <recommendedName>
        <fullName evidence="1">Reverse transcriptase domain-containing protein</fullName>
    </recommendedName>
</protein>
<dbReference type="InterPro" id="IPR000477">
    <property type="entry name" value="RT_dom"/>
</dbReference>
<dbReference type="CDD" id="cd01650">
    <property type="entry name" value="RT_nLTR_like"/>
    <property type="match status" value="1"/>
</dbReference>
<reference evidence="3" key="1">
    <citation type="journal article" date="2011" name="PLoS Genet.">
        <title>Genomic analysis of the necrotrophic fungal pathogens Sclerotinia sclerotiorum and Botrytis cinerea.</title>
        <authorList>
            <person name="Amselem J."/>
            <person name="Cuomo C.A."/>
            <person name="van Kan J.A."/>
            <person name="Viaud M."/>
            <person name="Benito E.P."/>
            <person name="Couloux A."/>
            <person name="Coutinho P.M."/>
            <person name="de Vries R.P."/>
            <person name="Dyer P.S."/>
            <person name="Fillinger S."/>
            <person name="Fournier E."/>
            <person name="Gout L."/>
            <person name="Hahn M."/>
            <person name="Kohn L."/>
            <person name="Lapalu N."/>
            <person name="Plummer K.M."/>
            <person name="Pradier J.M."/>
            <person name="Quevillon E."/>
            <person name="Sharon A."/>
            <person name="Simon A."/>
            <person name="ten Have A."/>
            <person name="Tudzynski B."/>
            <person name="Tudzynski P."/>
            <person name="Wincker P."/>
            <person name="Andrew M."/>
            <person name="Anthouard V."/>
            <person name="Beever R.E."/>
            <person name="Beffa R."/>
            <person name="Benoit I."/>
            <person name="Bouzid O."/>
            <person name="Brault B."/>
            <person name="Chen Z."/>
            <person name="Choquer M."/>
            <person name="Collemare J."/>
            <person name="Cotton P."/>
            <person name="Danchin E.G."/>
            <person name="Da Silva C."/>
            <person name="Gautier A."/>
            <person name="Giraud C."/>
            <person name="Giraud T."/>
            <person name="Gonzalez C."/>
            <person name="Grossetete S."/>
            <person name="Guldener U."/>
            <person name="Henrissat B."/>
            <person name="Howlett B.J."/>
            <person name="Kodira C."/>
            <person name="Kretschmer M."/>
            <person name="Lappartient A."/>
            <person name="Leroch M."/>
            <person name="Levis C."/>
            <person name="Mauceli E."/>
            <person name="Neuveglise C."/>
            <person name="Oeser B."/>
            <person name="Pearson M."/>
            <person name="Poulain J."/>
            <person name="Poussereau N."/>
            <person name="Quesneville H."/>
            <person name="Rascle C."/>
            <person name="Schumacher J."/>
            <person name="Segurens B."/>
            <person name="Sexton A."/>
            <person name="Silva E."/>
            <person name="Sirven C."/>
            <person name="Soanes D.M."/>
            <person name="Talbot N.J."/>
            <person name="Templeton M."/>
            <person name="Yandava C."/>
            <person name="Yarden O."/>
            <person name="Zeng Q."/>
            <person name="Rollins J.A."/>
            <person name="Lebrun M.H."/>
            <person name="Dickman M."/>
        </authorList>
    </citation>
    <scope>NUCLEOTIDE SEQUENCE [LARGE SCALE GENOMIC DNA]</scope>
    <source>
        <strain evidence="3">ATCC 18683 / 1980 / Ss-1</strain>
    </source>
</reference>
<dbReference type="OMA" id="NLATHMA"/>
<evidence type="ECO:0000313" key="2">
    <source>
        <dbReference type="EMBL" id="EDN95917.1"/>
    </source>
</evidence>
<dbReference type="SUPFAM" id="SSF56672">
    <property type="entry name" value="DNA/RNA polymerases"/>
    <property type="match status" value="1"/>
</dbReference>
<evidence type="ECO:0000313" key="3">
    <source>
        <dbReference type="Proteomes" id="UP000001312"/>
    </source>
</evidence>
<dbReference type="KEGG" id="ssl:SS1G_12122"/>
<dbReference type="HOGENOM" id="CLU_000680_23_6_1"/>
<dbReference type="RefSeq" id="XP_001587093.1">
    <property type="nucleotide sequence ID" value="XM_001587043.1"/>
</dbReference>